<evidence type="ECO:0000256" key="6">
    <source>
        <dbReference type="ARBA" id="ARBA00023251"/>
    </source>
</evidence>
<evidence type="ECO:0000313" key="8">
    <source>
        <dbReference type="EMBL" id="RRB10445.1"/>
    </source>
</evidence>
<dbReference type="PANTHER" id="PTHR30627">
    <property type="entry name" value="PEPTIDOGLYCAN D,D-TRANSPEPTIDASE"/>
    <property type="match status" value="1"/>
</dbReference>
<dbReference type="Proteomes" id="UP000274271">
    <property type="component" value="Unassembled WGS sequence"/>
</dbReference>
<evidence type="ECO:0000256" key="3">
    <source>
        <dbReference type="ARBA" id="ARBA00012865"/>
    </source>
</evidence>
<gene>
    <name evidence="8" type="primary">blaOXA</name>
    <name evidence="8" type="ORF">EHT87_29940</name>
</gene>
<evidence type="ECO:0000259" key="7">
    <source>
        <dbReference type="Pfam" id="PF00905"/>
    </source>
</evidence>
<proteinExistence type="inferred from homology"/>
<sequence length="265" mass="30423">MKILVALASIFLLSYRPASVTERPDFERYFTEQKLKGSFLLYDPQRDHYTAYNFERTRQGFLPASTFKIINTLIGLETGVLKDETSVMKWDSVRRDIETWNRDNTLETAFKVSCVPCYQEVARKVGLKRMQEWVGKAGYGNLDIHADNLDKFWLEGKSTITQEQQVDFLRRVHDGNVPFAKKNLAVLKKIMLLDEKPGWKLYGKTGWAAGSANPNIGWFVGYVEKGDKVYYFATNVESPRPVPDTFIPARRQITEAILKSLGVSY</sequence>
<dbReference type="InterPro" id="IPR050515">
    <property type="entry name" value="Beta-lactam/transpept"/>
</dbReference>
<keyword evidence="9" id="KW-1185">Reference proteome</keyword>
<dbReference type="PANTHER" id="PTHR30627:SF6">
    <property type="entry name" value="BETA-LACTAMASE YBXI-RELATED"/>
    <property type="match status" value="1"/>
</dbReference>
<dbReference type="RefSeq" id="WP_124910456.1">
    <property type="nucleotide sequence ID" value="NZ_RQJP01000007.1"/>
</dbReference>
<dbReference type="Pfam" id="PF00905">
    <property type="entry name" value="Transpeptidase"/>
    <property type="match status" value="1"/>
</dbReference>
<dbReference type="GO" id="GO:0008800">
    <property type="term" value="F:beta-lactamase activity"/>
    <property type="evidence" value="ECO:0007669"/>
    <property type="project" value="UniProtKB-EC"/>
</dbReference>
<dbReference type="SUPFAM" id="SSF56601">
    <property type="entry name" value="beta-lactamase/transpeptidase-like"/>
    <property type="match status" value="1"/>
</dbReference>
<evidence type="ECO:0000256" key="2">
    <source>
        <dbReference type="ARBA" id="ARBA00007898"/>
    </source>
</evidence>
<dbReference type="GO" id="GO:0046677">
    <property type="term" value="P:response to antibiotic"/>
    <property type="evidence" value="ECO:0007669"/>
    <property type="project" value="UniProtKB-KW"/>
</dbReference>
<keyword evidence="5" id="KW-0378">Hydrolase</keyword>
<evidence type="ECO:0000256" key="5">
    <source>
        <dbReference type="ARBA" id="ARBA00022801"/>
    </source>
</evidence>
<dbReference type="GO" id="GO:0071555">
    <property type="term" value="P:cell wall organization"/>
    <property type="evidence" value="ECO:0007669"/>
    <property type="project" value="TreeGrafter"/>
</dbReference>
<keyword evidence="4" id="KW-0732">Signal</keyword>
<dbReference type="InterPro" id="IPR012338">
    <property type="entry name" value="Beta-lactam/transpept-like"/>
</dbReference>
<reference evidence="8 9" key="1">
    <citation type="submission" date="2018-11" db="EMBL/GenBank/DDBJ databases">
        <authorList>
            <person name="Zhou Z."/>
            <person name="Wang G."/>
        </authorList>
    </citation>
    <scope>NUCLEOTIDE SEQUENCE [LARGE SCALE GENOMIC DNA]</scope>
    <source>
        <strain evidence="8 9">KCTC42998</strain>
    </source>
</reference>
<evidence type="ECO:0000256" key="4">
    <source>
        <dbReference type="ARBA" id="ARBA00022729"/>
    </source>
</evidence>
<evidence type="ECO:0000256" key="1">
    <source>
        <dbReference type="ARBA" id="ARBA00001526"/>
    </source>
</evidence>
<accession>A0A3P1CB06</accession>
<dbReference type="Gene3D" id="3.40.710.10">
    <property type="entry name" value="DD-peptidase/beta-lactamase superfamily"/>
    <property type="match status" value="1"/>
</dbReference>
<dbReference type="AlphaFoldDB" id="A0A3P1CB06"/>
<feature type="domain" description="Penicillin-binding protein transpeptidase" evidence="7">
    <location>
        <begin position="43"/>
        <end position="253"/>
    </location>
</feature>
<dbReference type="EMBL" id="RQJP01000007">
    <property type="protein sequence ID" value="RRB10445.1"/>
    <property type="molecule type" value="Genomic_DNA"/>
</dbReference>
<dbReference type="InterPro" id="IPR001460">
    <property type="entry name" value="PCN-bd_Tpept"/>
</dbReference>
<organism evidence="8 9">
    <name type="scientific">Larkinella knui</name>
    <dbReference type="NCBI Taxonomy" id="2025310"/>
    <lineage>
        <taxon>Bacteria</taxon>
        <taxon>Pseudomonadati</taxon>
        <taxon>Bacteroidota</taxon>
        <taxon>Cytophagia</taxon>
        <taxon>Cytophagales</taxon>
        <taxon>Spirosomataceae</taxon>
        <taxon>Larkinella</taxon>
    </lineage>
</organism>
<keyword evidence="6" id="KW-0046">Antibiotic resistance</keyword>
<dbReference type="OrthoDB" id="9762883at2"/>
<protein>
    <recommendedName>
        <fullName evidence="3">beta-lactamase</fullName>
        <ecNumber evidence="3">3.5.2.6</ecNumber>
    </recommendedName>
</protein>
<comment type="catalytic activity">
    <reaction evidence="1">
        <text>a beta-lactam + H2O = a substituted beta-amino acid</text>
        <dbReference type="Rhea" id="RHEA:20401"/>
        <dbReference type="ChEBI" id="CHEBI:15377"/>
        <dbReference type="ChEBI" id="CHEBI:35627"/>
        <dbReference type="ChEBI" id="CHEBI:140347"/>
        <dbReference type="EC" id="3.5.2.6"/>
    </reaction>
</comment>
<dbReference type="GO" id="GO:0005886">
    <property type="term" value="C:plasma membrane"/>
    <property type="evidence" value="ECO:0007669"/>
    <property type="project" value="TreeGrafter"/>
</dbReference>
<evidence type="ECO:0000313" key="9">
    <source>
        <dbReference type="Proteomes" id="UP000274271"/>
    </source>
</evidence>
<dbReference type="NCBIfam" id="NF012161">
    <property type="entry name" value="bla_class_D_main"/>
    <property type="match status" value="1"/>
</dbReference>
<dbReference type="EC" id="3.5.2.6" evidence="3"/>
<name>A0A3P1CB06_9BACT</name>
<comment type="caution">
    <text evidence="8">The sequence shown here is derived from an EMBL/GenBank/DDBJ whole genome shotgun (WGS) entry which is preliminary data.</text>
</comment>
<dbReference type="GO" id="GO:0008658">
    <property type="term" value="F:penicillin binding"/>
    <property type="evidence" value="ECO:0007669"/>
    <property type="project" value="InterPro"/>
</dbReference>
<comment type="similarity">
    <text evidence="2">Belongs to the class-D beta-lactamase family.</text>
</comment>